<protein>
    <submittedName>
        <fullName evidence="1">Uncharacterized protein (DUF849 family)</fullName>
    </submittedName>
</protein>
<name>A0A8J7GJ58_9ACTN</name>
<gene>
    <name evidence="1" type="ORF">IW245_003916</name>
</gene>
<evidence type="ECO:0000313" key="2">
    <source>
        <dbReference type="Proteomes" id="UP000622552"/>
    </source>
</evidence>
<accession>A0A8J7GJ58</accession>
<proteinExistence type="predicted"/>
<dbReference type="Gene3D" id="3.20.20.70">
    <property type="entry name" value="Aldolase class I"/>
    <property type="match status" value="1"/>
</dbReference>
<evidence type="ECO:0000313" key="1">
    <source>
        <dbReference type="EMBL" id="MBG6137722.1"/>
    </source>
</evidence>
<dbReference type="PANTHER" id="PTHR37418:SF1">
    <property type="entry name" value="3-KETO-5-AMINOHEXANOATE CLEAVAGE PROTEIN"/>
    <property type="match status" value="1"/>
</dbReference>
<dbReference type="Pfam" id="PF05853">
    <property type="entry name" value="BKACE"/>
    <property type="match status" value="1"/>
</dbReference>
<dbReference type="AlphaFoldDB" id="A0A8J7GJ58"/>
<dbReference type="GO" id="GO:0043720">
    <property type="term" value="F:3-keto-5-aminohexanoate cleavage activity"/>
    <property type="evidence" value="ECO:0007669"/>
    <property type="project" value="InterPro"/>
</dbReference>
<reference evidence="1" key="1">
    <citation type="submission" date="2020-11" db="EMBL/GenBank/DDBJ databases">
        <title>Sequencing the genomes of 1000 actinobacteria strains.</title>
        <authorList>
            <person name="Klenk H.-P."/>
        </authorList>
    </citation>
    <scope>NUCLEOTIDE SEQUENCE</scope>
    <source>
        <strain evidence="1">DSM 45356</strain>
    </source>
</reference>
<keyword evidence="2" id="KW-1185">Reference proteome</keyword>
<organism evidence="1 2">
    <name type="scientific">Longispora fulva</name>
    <dbReference type="NCBI Taxonomy" id="619741"/>
    <lineage>
        <taxon>Bacteria</taxon>
        <taxon>Bacillati</taxon>
        <taxon>Actinomycetota</taxon>
        <taxon>Actinomycetes</taxon>
        <taxon>Micromonosporales</taxon>
        <taxon>Micromonosporaceae</taxon>
        <taxon>Longispora</taxon>
    </lineage>
</organism>
<dbReference type="Proteomes" id="UP000622552">
    <property type="component" value="Unassembled WGS sequence"/>
</dbReference>
<dbReference type="InterPro" id="IPR013785">
    <property type="entry name" value="Aldolase_TIM"/>
</dbReference>
<dbReference type="InterPro" id="IPR008567">
    <property type="entry name" value="BKACE"/>
</dbReference>
<dbReference type="EMBL" id="JADOUF010000001">
    <property type="protein sequence ID" value="MBG6137722.1"/>
    <property type="molecule type" value="Genomic_DNA"/>
</dbReference>
<dbReference type="RefSeq" id="WP_231398859.1">
    <property type="nucleotide sequence ID" value="NZ_BONS01000024.1"/>
</dbReference>
<dbReference type="PANTHER" id="PTHR37418">
    <property type="entry name" value="3-KETO-5-AMINOHEXANOATE CLEAVAGE ENZYME-RELATED"/>
    <property type="match status" value="1"/>
</dbReference>
<sequence length="244" mass="24574">MLIKVCLNGARRLGEHPGLPVTPAELADAARDAVAAGAGAVHLHARDPRGAESLVAADIGAAVRAARDACPGIPVGVSTGLWITAGDERARLAAVAAWSELSGSDRPDFASVNLSEPGFATLAEALWTAGIGVEAGVWSAADAAALRASGLAGRCVRLLVEIIGGTAAEAPGAAHRILAALDGLPGQRLLHGEEDAAWPLVGMAGPLGLDTRIGLEDTLVGPAGEPVRDNAELVSHAVALLPHR</sequence>
<comment type="caution">
    <text evidence="1">The sequence shown here is derived from an EMBL/GenBank/DDBJ whole genome shotgun (WGS) entry which is preliminary data.</text>
</comment>